<accession>A0A2J7QWC3</accession>
<dbReference type="PROSITE" id="PS51450">
    <property type="entry name" value="LRR"/>
    <property type="match status" value="3"/>
</dbReference>
<dbReference type="InterPro" id="IPR001611">
    <property type="entry name" value="Leu-rich_rpt"/>
</dbReference>
<keyword evidence="1" id="KW-0433">Leucine-rich repeat</keyword>
<dbReference type="InterPro" id="IPR003591">
    <property type="entry name" value="Leu-rich_rpt_typical-subtyp"/>
</dbReference>
<dbReference type="InterPro" id="IPR055414">
    <property type="entry name" value="LRR_R13L4/SHOC2-like"/>
</dbReference>
<dbReference type="PANTHER" id="PTHR48051">
    <property type="match status" value="1"/>
</dbReference>
<dbReference type="Proteomes" id="UP000235965">
    <property type="component" value="Unassembled WGS sequence"/>
</dbReference>
<dbReference type="InterPro" id="IPR050216">
    <property type="entry name" value="LRR_domain-containing"/>
</dbReference>
<dbReference type="InterPro" id="IPR032675">
    <property type="entry name" value="LRR_dom_sf"/>
</dbReference>
<evidence type="ECO:0000256" key="2">
    <source>
        <dbReference type="ARBA" id="ARBA00022737"/>
    </source>
</evidence>
<dbReference type="Pfam" id="PF23598">
    <property type="entry name" value="LRR_14"/>
    <property type="match status" value="1"/>
</dbReference>
<evidence type="ECO:0000256" key="1">
    <source>
        <dbReference type="ARBA" id="ARBA00022614"/>
    </source>
</evidence>
<feature type="domain" description="Disease resistance R13L4/SHOC-2-like LRR" evidence="3">
    <location>
        <begin position="121"/>
        <end position="302"/>
    </location>
</feature>
<comment type="caution">
    <text evidence="4">The sequence shown here is derived from an EMBL/GenBank/DDBJ whole genome shotgun (WGS) entry which is preliminary data.</text>
</comment>
<evidence type="ECO:0000313" key="5">
    <source>
        <dbReference type="Proteomes" id="UP000235965"/>
    </source>
</evidence>
<dbReference type="SMART" id="SM00364">
    <property type="entry name" value="LRR_BAC"/>
    <property type="match status" value="10"/>
</dbReference>
<evidence type="ECO:0000313" key="4">
    <source>
        <dbReference type="EMBL" id="PNF32880.1"/>
    </source>
</evidence>
<sequence>MDEIDAVPSNSKHTESAEFEAKNGISMLPCCIKSDFKFESQNTKQLHKIIFNTGGHKRIRELVLTHSDLQNLPSSFILNLGNLIHLNLEDNKLSQLPLIMRKLLKLQHLNISHNCFKALSEDIGNLIMLQTLRLENNSLVDLPENICNLMNLRELSIANNSLKTLPNGIGKLAKLEHLDISGNLLEDLPKSMFQLTNLCHFNAASNKLSYLSESFTHLNKLRTLNLAHNVMYEVPYCLFTGLPNVSELDLSHNYIRNFSEAPNCTSKLRRLKLDYNSLLTLPQWIFRDTCKCLLKLDISCNKYMNGISNEIYSSASNLKMLDLSNCALSTTSVVFLHRLKSLEYLNMGNYKYRTVKHKMCAGNIFWDLPIGELKKSCHLQVLILCNVGLAAISEDIIQLKVLQYLDLSSNKLHWLPNSFSDLVNLKSCHLSNNTLAVLPVQLGNLEGLKELSLDGNQLHSLPESMAKLQHLELLDLYDNTLEEVPEVLRSMPSLKSLDLEWNCFDVLQSLKDDNFLDRYIQMKCSMRSRLTGFLSPRMDCKRPPLECDSPSLGYELCVSADYPNSSNFSEEMEREDFSGLSHCTSDINREEEEENWDLSDDINDSFDPSFLPTSQKKKVRHQRALIVMGSLISSPDNFCPADVHVPPVKTLGRSKRISALSFQAVEGQFDDIS</sequence>
<keyword evidence="5" id="KW-1185">Reference proteome</keyword>
<dbReference type="InParanoid" id="A0A2J7QWC3"/>
<dbReference type="PANTHER" id="PTHR48051:SF1">
    <property type="entry name" value="RAS SUPPRESSOR PROTEIN 1"/>
    <property type="match status" value="1"/>
</dbReference>
<proteinExistence type="predicted"/>
<dbReference type="GO" id="GO:0005737">
    <property type="term" value="C:cytoplasm"/>
    <property type="evidence" value="ECO:0007669"/>
    <property type="project" value="TreeGrafter"/>
</dbReference>
<dbReference type="OrthoDB" id="2021138at2759"/>
<keyword evidence="2" id="KW-0677">Repeat</keyword>
<dbReference type="SUPFAM" id="SSF52058">
    <property type="entry name" value="L domain-like"/>
    <property type="match status" value="2"/>
</dbReference>
<dbReference type="AlphaFoldDB" id="A0A2J7QWC3"/>
<dbReference type="SMART" id="SM00369">
    <property type="entry name" value="LRR_TYP"/>
    <property type="match status" value="13"/>
</dbReference>
<reference evidence="4 5" key="1">
    <citation type="submission" date="2017-12" db="EMBL/GenBank/DDBJ databases">
        <title>Hemimetabolous genomes reveal molecular basis of termite eusociality.</title>
        <authorList>
            <person name="Harrison M.C."/>
            <person name="Jongepier E."/>
            <person name="Robertson H.M."/>
            <person name="Arning N."/>
            <person name="Bitard-Feildel T."/>
            <person name="Chao H."/>
            <person name="Childers C.P."/>
            <person name="Dinh H."/>
            <person name="Doddapaneni H."/>
            <person name="Dugan S."/>
            <person name="Gowin J."/>
            <person name="Greiner C."/>
            <person name="Han Y."/>
            <person name="Hu H."/>
            <person name="Hughes D.S.T."/>
            <person name="Huylmans A.-K."/>
            <person name="Kemena C."/>
            <person name="Kremer L.P.M."/>
            <person name="Lee S.L."/>
            <person name="Lopez-Ezquerra A."/>
            <person name="Mallet L."/>
            <person name="Monroy-Kuhn J.M."/>
            <person name="Moser A."/>
            <person name="Murali S.C."/>
            <person name="Muzny D.M."/>
            <person name="Otani S."/>
            <person name="Piulachs M.-D."/>
            <person name="Poelchau M."/>
            <person name="Qu J."/>
            <person name="Schaub F."/>
            <person name="Wada-Katsumata A."/>
            <person name="Worley K.C."/>
            <person name="Xie Q."/>
            <person name="Ylla G."/>
            <person name="Poulsen M."/>
            <person name="Gibbs R.A."/>
            <person name="Schal C."/>
            <person name="Richards S."/>
            <person name="Belles X."/>
            <person name="Korb J."/>
            <person name="Bornberg-Bauer E."/>
        </authorList>
    </citation>
    <scope>NUCLEOTIDE SEQUENCE [LARGE SCALE GENOMIC DNA]</scope>
    <source>
        <tissue evidence="4">Whole body</tissue>
    </source>
</reference>
<dbReference type="SMART" id="SM00365">
    <property type="entry name" value="LRR_SD22"/>
    <property type="match status" value="5"/>
</dbReference>
<gene>
    <name evidence="4" type="ORF">B7P43_G01832</name>
</gene>
<dbReference type="Gene3D" id="3.80.10.10">
    <property type="entry name" value="Ribonuclease Inhibitor"/>
    <property type="match status" value="4"/>
</dbReference>
<dbReference type="EMBL" id="NEVH01009765">
    <property type="protein sequence ID" value="PNF32880.1"/>
    <property type="molecule type" value="Genomic_DNA"/>
</dbReference>
<dbReference type="Pfam" id="PF13855">
    <property type="entry name" value="LRR_8"/>
    <property type="match status" value="2"/>
</dbReference>
<organism evidence="4 5">
    <name type="scientific">Cryptotermes secundus</name>
    <dbReference type="NCBI Taxonomy" id="105785"/>
    <lineage>
        <taxon>Eukaryota</taxon>
        <taxon>Metazoa</taxon>
        <taxon>Ecdysozoa</taxon>
        <taxon>Arthropoda</taxon>
        <taxon>Hexapoda</taxon>
        <taxon>Insecta</taxon>
        <taxon>Pterygota</taxon>
        <taxon>Neoptera</taxon>
        <taxon>Polyneoptera</taxon>
        <taxon>Dictyoptera</taxon>
        <taxon>Blattodea</taxon>
        <taxon>Blattoidea</taxon>
        <taxon>Termitoidae</taxon>
        <taxon>Kalotermitidae</taxon>
        <taxon>Cryptotermitinae</taxon>
        <taxon>Cryptotermes</taxon>
    </lineage>
</organism>
<dbReference type="STRING" id="105785.A0A2J7QWC3"/>
<protein>
    <recommendedName>
        <fullName evidence="3">Disease resistance R13L4/SHOC-2-like LRR domain-containing protein</fullName>
    </recommendedName>
</protein>
<evidence type="ECO:0000259" key="3">
    <source>
        <dbReference type="Pfam" id="PF23598"/>
    </source>
</evidence>
<name>A0A2J7QWC3_9NEOP</name>